<accession>A0A455STM8</accession>
<dbReference type="Gene3D" id="3.40.50.720">
    <property type="entry name" value="NAD(P)-binding Rossmann-like Domain"/>
    <property type="match status" value="1"/>
</dbReference>
<reference evidence="1" key="1">
    <citation type="submission" date="2018-12" db="EMBL/GenBank/DDBJ databases">
        <title>Novel natural products biosynthetic potential of the class Ktedonobacteria.</title>
        <authorList>
            <person name="Zheng Y."/>
            <person name="Saitou A."/>
            <person name="Wang C.M."/>
            <person name="Toyoda A."/>
            <person name="Minakuchi Y."/>
            <person name="Sekiguchi Y."/>
            <person name="Ueda K."/>
            <person name="Takano H."/>
            <person name="Sakai Y."/>
            <person name="Yokota A."/>
            <person name="Yabe S."/>
        </authorList>
    </citation>
    <scope>NUCLEOTIDE SEQUENCE</scope>
    <source>
        <strain evidence="1">COM3</strain>
    </source>
</reference>
<organism evidence="1">
    <name type="scientific">Thermosporothrix sp. COM3</name>
    <dbReference type="NCBI Taxonomy" id="2490863"/>
    <lineage>
        <taxon>Bacteria</taxon>
        <taxon>Bacillati</taxon>
        <taxon>Chloroflexota</taxon>
        <taxon>Ktedonobacteria</taxon>
        <taxon>Ktedonobacterales</taxon>
        <taxon>Thermosporotrichaceae</taxon>
        <taxon>Thermosporothrix</taxon>
    </lineage>
</organism>
<dbReference type="AlphaFoldDB" id="A0A455STM8"/>
<name>A0A455STM8_9CHLR</name>
<dbReference type="EMBL" id="AP019376">
    <property type="protein sequence ID" value="BBH91070.1"/>
    <property type="molecule type" value="Genomic_DNA"/>
</dbReference>
<dbReference type="SUPFAM" id="SSF51971">
    <property type="entry name" value="Nucleotide-binding domain"/>
    <property type="match status" value="1"/>
</dbReference>
<evidence type="ECO:0000313" key="1">
    <source>
        <dbReference type="EMBL" id="BBH91070.1"/>
    </source>
</evidence>
<protein>
    <recommendedName>
        <fullName evidence="2">FAD dependent oxidoreductase domain-containing protein</fullName>
    </recommendedName>
</protein>
<proteinExistence type="predicted"/>
<evidence type="ECO:0008006" key="2">
    <source>
        <dbReference type="Google" id="ProtNLM"/>
    </source>
</evidence>
<gene>
    <name evidence="1" type="ORF">KTC_58210</name>
</gene>
<sequence length="53" mass="5664">MQVLVIGCGISGLTTGISLLRAGYSVHIKAKDLPPNNHLKHRSRGLVSLQCLP</sequence>